<keyword evidence="3" id="KW-0812">Transmembrane</keyword>
<proteinExistence type="predicted"/>
<keyword evidence="3" id="KW-1133">Transmembrane helix</keyword>
<dbReference type="InterPro" id="IPR017853">
    <property type="entry name" value="GH"/>
</dbReference>
<evidence type="ECO:0000256" key="1">
    <source>
        <dbReference type="ARBA" id="ARBA00022801"/>
    </source>
</evidence>
<keyword evidence="2" id="KW-0326">Glycosidase</keyword>
<feature type="domain" description="Glycoside hydrolase family 42 N-terminal" evidence="4">
    <location>
        <begin position="103"/>
        <end position="280"/>
    </location>
</feature>
<dbReference type="GO" id="GO:0004565">
    <property type="term" value="F:beta-galactosidase activity"/>
    <property type="evidence" value="ECO:0007669"/>
    <property type="project" value="InterPro"/>
</dbReference>
<accession>A0AAD3DRG0</accession>
<evidence type="ECO:0000313" key="5">
    <source>
        <dbReference type="EMBL" id="GFR46695.1"/>
    </source>
</evidence>
<gene>
    <name evidence="5" type="ORF">Agub_g8314</name>
</gene>
<dbReference type="GO" id="GO:0009341">
    <property type="term" value="C:beta-galactosidase complex"/>
    <property type="evidence" value="ECO:0007669"/>
    <property type="project" value="InterPro"/>
</dbReference>
<dbReference type="Gene3D" id="3.20.20.80">
    <property type="entry name" value="Glycosidases"/>
    <property type="match status" value="1"/>
</dbReference>
<comment type="caution">
    <text evidence="5">The sequence shown here is derived from an EMBL/GenBank/DDBJ whole genome shotgun (WGS) entry which is preliminary data.</text>
</comment>
<organism evidence="5 6">
    <name type="scientific">Astrephomene gubernaculifera</name>
    <dbReference type="NCBI Taxonomy" id="47775"/>
    <lineage>
        <taxon>Eukaryota</taxon>
        <taxon>Viridiplantae</taxon>
        <taxon>Chlorophyta</taxon>
        <taxon>core chlorophytes</taxon>
        <taxon>Chlorophyceae</taxon>
        <taxon>CS clade</taxon>
        <taxon>Chlamydomonadales</taxon>
        <taxon>Astrephomenaceae</taxon>
        <taxon>Astrephomene</taxon>
    </lineage>
</organism>
<evidence type="ECO:0000259" key="4">
    <source>
        <dbReference type="Pfam" id="PF02449"/>
    </source>
</evidence>
<name>A0AAD3DRG0_9CHLO</name>
<dbReference type="InterPro" id="IPR003476">
    <property type="entry name" value="Glyco_hydro_42"/>
</dbReference>
<evidence type="ECO:0000313" key="6">
    <source>
        <dbReference type="Proteomes" id="UP001054857"/>
    </source>
</evidence>
<evidence type="ECO:0000256" key="3">
    <source>
        <dbReference type="SAM" id="Phobius"/>
    </source>
</evidence>
<dbReference type="InterPro" id="IPR013529">
    <property type="entry name" value="Glyco_hydro_42_N"/>
</dbReference>
<dbReference type="AlphaFoldDB" id="A0AAD3DRG0"/>
<dbReference type="SUPFAM" id="SSF51445">
    <property type="entry name" value="(Trans)glycosidases"/>
    <property type="match status" value="1"/>
</dbReference>
<protein>
    <recommendedName>
        <fullName evidence="4">Glycoside hydrolase family 42 N-terminal domain-containing protein</fullName>
    </recommendedName>
</protein>
<dbReference type="PANTHER" id="PTHR36447">
    <property type="entry name" value="BETA-GALACTOSIDASE GANA"/>
    <property type="match status" value="1"/>
</dbReference>
<keyword evidence="1" id="KW-0378">Hydrolase</keyword>
<evidence type="ECO:0000256" key="2">
    <source>
        <dbReference type="ARBA" id="ARBA00023295"/>
    </source>
</evidence>
<sequence length="347" mass="39228">MGLFESSRDRSKRAREVYQICLFGTALGAILLLLVFLWNDAAFASSRKQSMPGSDAPNFPKPRVVRRGKAKNTFGTIYHNELMSYYGLNSARPETFAKLLGTLQDMEQANINTVLFSINWDFFEPEEDKPNWDYLNALVGTACNYTVLEVSLAFDMLHAPSWLLQKYPDSFSMDAEGRNYTTQLSWYHPAANARGLDMLHLMATHLASNFSDCVFSMQPVYNNEDEAKFTQEYDAFQDYSPPALAAFRAWLRTRRPDLADINSRWGSEWGGWEEVRPPAVLAGNSVGVETSARWVLGGGGEEERRGGGEVKWTRDWDGQWVASILSYPSTRPLTTHFTTWPPGIGTR</sequence>
<feature type="transmembrane region" description="Helical" evidence="3">
    <location>
        <begin position="20"/>
        <end position="38"/>
    </location>
</feature>
<keyword evidence="6" id="KW-1185">Reference proteome</keyword>
<reference evidence="5 6" key="1">
    <citation type="journal article" date="2021" name="Sci. Rep.">
        <title>Genome sequencing of the multicellular alga Astrephomene provides insights into convergent evolution of germ-soma differentiation.</title>
        <authorList>
            <person name="Yamashita S."/>
            <person name="Yamamoto K."/>
            <person name="Matsuzaki R."/>
            <person name="Suzuki S."/>
            <person name="Yamaguchi H."/>
            <person name="Hirooka S."/>
            <person name="Minakuchi Y."/>
            <person name="Miyagishima S."/>
            <person name="Kawachi M."/>
            <person name="Toyoda A."/>
            <person name="Nozaki H."/>
        </authorList>
    </citation>
    <scope>NUCLEOTIDE SEQUENCE [LARGE SCALE GENOMIC DNA]</scope>
    <source>
        <strain evidence="5 6">NIES-4017</strain>
    </source>
</reference>
<keyword evidence="3" id="KW-0472">Membrane</keyword>
<dbReference type="Proteomes" id="UP001054857">
    <property type="component" value="Unassembled WGS sequence"/>
</dbReference>
<dbReference type="GO" id="GO:0005975">
    <property type="term" value="P:carbohydrate metabolic process"/>
    <property type="evidence" value="ECO:0007669"/>
    <property type="project" value="InterPro"/>
</dbReference>
<dbReference type="Pfam" id="PF02449">
    <property type="entry name" value="Glyco_hydro_42"/>
    <property type="match status" value="1"/>
</dbReference>
<dbReference type="EMBL" id="BMAR01000015">
    <property type="protein sequence ID" value="GFR46695.1"/>
    <property type="molecule type" value="Genomic_DNA"/>
</dbReference>
<dbReference type="PANTHER" id="PTHR36447:SF1">
    <property type="entry name" value="BETA-GALACTOSIDASE GANA"/>
    <property type="match status" value="1"/>
</dbReference>